<accession>A0AAE0X7X8</accession>
<feature type="compositionally biased region" description="Basic residues" evidence="1">
    <location>
        <begin position="28"/>
        <end position="37"/>
    </location>
</feature>
<proteinExistence type="predicted"/>
<reference evidence="2" key="1">
    <citation type="journal article" date="2023" name="Mol. Phylogenet. Evol.">
        <title>Genome-scale phylogeny and comparative genomics of the fungal order Sordariales.</title>
        <authorList>
            <person name="Hensen N."/>
            <person name="Bonometti L."/>
            <person name="Westerberg I."/>
            <person name="Brannstrom I.O."/>
            <person name="Guillou S."/>
            <person name="Cros-Aarteil S."/>
            <person name="Calhoun S."/>
            <person name="Haridas S."/>
            <person name="Kuo A."/>
            <person name="Mondo S."/>
            <person name="Pangilinan J."/>
            <person name="Riley R."/>
            <person name="LaButti K."/>
            <person name="Andreopoulos B."/>
            <person name="Lipzen A."/>
            <person name="Chen C."/>
            <person name="Yan M."/>
            <person name="Daum C."/>
            <person name="Ng V."/>
            <person name="Clum A."/>
            <person name="Steindorff A."/>
            <person name="Ohm R.A."/>
            <person name="Martin F."/>
            <person name="Silar P."/>
            <person name="Natvig D.O."/>
            <person name="Lalanne C."/>
            <person name="Gautier V."/>
            <person name="Ament-Velasquez S.L."/>
            <person name="Kruys A."/>
            <person name="Hutchinson M.I."/>
            <person name="Powell A.J."/>
            <person name="Barry K."/>
            <person name="Miller A.N."/>
            <person name="Grigoriev I.V."/>
            <person name="Debuchy R."/>
            <person name="Gladieux P."/>
            <person name="Hiltunen Thoren M."/>
            <person name="Johannesson H."/>
        </authorList>
    </citation>
    <scope>NUCLEOTIDE SEQUENCE</scope>
    <source>
        <strain evidence="2">CBS 314.62</strain>
    </source>
</reference>
<feature type="compositionally biased region" description="Basic residues" evidence="1">
    <location>
        <begin position="1"/>
        <end position="11"/>
    </location>
</feature>
<evidence type="ECO:0000313" key="3">
    <source>
        <dbReference type="Proteomes" id="UP001270362"/>
    </source>
</evidence>
<dbReference type="PANTHER" id="PTHR23030">
    <property type="entry name" value="PCD6 INTERACTING PROTEIN-RELATED"/>
    <property type="match status" value="1"/>
</dbReference>
<evidence type="ECO:0000313" key="2">
    <source>
        <dbReference type="EMBL" id="KAK3687710.1"/>
    </source>
</evidence>
<dbReference type="AlphaFoldDB" id="A0AAE0X7X8"/>
<organism evidence="2 3">
    <name type="scientific">Podospora appendiculata</name>
    <dbReference type="NCBI Taxonomy" id="314037"/>
    <lineage>
        <taxon>Eukaryota</taxon>
        <taxon>Fungi</taxon>
        <taxon>Dikarya</taxon>
        <taxon>Ascomycota</taxon>
        <taxon>Pezizomycotina</taxon>
        <taxon>Sordariomycetes</taxon>
        <taxon>Sordariomycetidae</taxon>
        <taxon>Sordariales</taxon>
        <taxon>Podosporaceae</taxon>
        <taxon>Podospora</taxon>
    </lineage>
</organism>
<comment type="caution">
    <text evidence="2">The sequence shown here is derived from an EMBL/GenBank/DDBJ whole genome shotgun (WGS) entry which is preliminary data.</text>
</comment>
<feature type="region of interest" description="Disordered" evidence="1">
    <location>
        <begin position="1"/>
        <end position="55"/>
    </location>
</feature>
<name>A0AAE0X7X8_9PEZI</name>
<dbReference type="Proteomes" id="UP001270362">
    <property type="component" value="Unassembled WGS sequence"/>
</dbReference>
<feature type="region of interest" description="Disordered" evidence="1">
    <location>
        <begin position="447"/>
        <end position="489"/>
    </location>
</feature>
<protein>
    <submittedName>
        <fullName evidence="2">Uncharacterized protein</fullName>
    </submittedName>
</protein>
<evidence type="ECO:0000256" key="1">
    <source>
        <dbReference type="SAM" id="MobiDB-lite"/>
    </source>
</evidence>
<sequence length="489" mass="55291">MANQKRARHTLARLPAIGSGSDSGSGRGRGRRVTHGHHPYDSSSRGGGGEPATPAAGVAADAGLVELRVVIGNFRHQMRVGPEWLLVFTIQPWRSGAQDGAGLPDVPLEIDPVWLDDDDTGKYAEALHQLLLGVHTNQRPNGIEVDQIWRLSHLHRILGFDAASLSWLHKSMATFVEIVCPQVGGQDLREPLWEVALSACVAFGWPNFQRMLVGRLAFLCAVEQDFMGQMALKKPRSGDALDASVCGRESFTLIAKTRQWTIEELAREANIVLQSDETITQMSLCTMDERCNTASIGALRAAIDAAGLKQAEDGNDSGKSVLEIMEILHRLAWDTQNNASPVAEFRGFCPHKSIPEYYLAPLQDFCGKAKKFVAGSISQQVYFVWSSQQLEQQQQRQQLQQQQQQQQQQFQKRLQQLQQLRQQQQKQQQKYQQLLQQLQNQKHQEQQQQQQQQQQHQRQQHQQQQLQQPQQVQQPQHHQQLQLQQLHQG</sequence>
<dbReference type="PANTHER" id="PTHR23030:SF42">
    <property type="entry name" value="CHROMOSOME UNDETERMINED SCAFFOLD_90, WHOLE GENOME SHOTGUN SEQUENCE"/>
    <property type="match status" value="1"/>
</dbReference>
<keyword evidence="3" id="KW-1185">Reference proteome</keyword>
<dbReference type="EMBL" id="JAULSO010000002">
    <property type="protein sequence ID" value="KAK3687710.1"/>
    <property type="molecule type" value="Genomic_DNA"/>
</dbReference>
<gene>
    <name evidence="2" type="ORF">B0T22DRAFT_489554</name>
</gene>
<reference evidence="2" key="2">
    <citation type="submission" date="2023-06" db="EMBL/GenBank/DDBJ databases">
        <authorList>
            <consortium name="Lawrence Berkeley National Laboratory"/>
            <person name="Haridas S."/>
            <person name="Hensen N."/>
            <person name="Bonometti L."/>
            <person name="Westerberg I."/>
            <person name="Brannstrom I.O."/>
            <person name="Guillou S."/>
            <person name="Cros-Aarteil S."/>
            <person name="Calhoun S."/>
            <person name="Kuo A."/>
            <person name="Mondo S."/>
            <person name="Pangilinan J."/>
            <person name="Riley R."/>
            <person name="Labutti K."/>
            <person name="Andreopoulos B."/>
            <person name="Lipzen A."/>
            <person name="Chen C."/>
            <person name="Yanf M."/>
            <person name="Daum C."/>
            <person name="Ng V."/>
            <person name="Clum A."/>
            <person name="Steindorff A."/>
            <person name="Ohm R."/>
            <person name="Martin F."/>
            <person name="Silar P."/>
            <person name="Natvig D."/>
            <person name="Lalanne C."/>
            <person name="Gautier V."/>
            <person name="Ament-Velasquez S.L."/>
            <person name="Kruys A."/>
            <person name="Hutchinson M.I."/>
            <person name="Powell A.J."/>
            <person name="Barry K."/>
            <person name="Miller A.N."/>
            <person name="Grigoriev I.V."/>
            <person name="Debuchy R."/>
            <person name="Gladieux P."/>
            <person name="Thoren M.H."/>
            <person name="Johannesson H."/>
        </authorList>
    </citation>
    <scope>NUCLEOTIDE SEQUENCE</scope>
    <source>
        <strain evidence="2">CBS 314.62</strain>
    </source>
</reference>